<evidence type="ECO:0000313" key="1">
    <source>
        <dbReference type="EMBL" id="CAG8594292.1"/>
    </source>
</evidence>
<accession>A0A9N9GB98</accession>
<comment type="caution">
    <text evidence="1">The sequence shown here is derived from an EMBL/GenBank/DDBJ whole genome shotgun (WGS) entry which is preliminary data.</text>
</comment>
<sequence length="119" mass="13864">MKQSLRSDVIQVAIDRRDFISRKRFQRKVRGTNGHFDNWTLGNEIIDSTIRNAQMQLPLPQWLIESRTLARSSTPNGFAVEYIMKNLMIGNIGSHQMEIELTTGANVNYRLRDYFTFNV</sequence>
<reference evidence="1" key="1">
    <citation type="submission" date="2021-06" db="EMBL/GenBank/DDBJ databases">
        <authorList>
            <person name="Kallberg Y."/>
            <person name="Tangrot J."/>
            <person name="Rosling A."/>
        </authorList>
    </citation>
    <scope>NUCLEOTIDE SEQUENCE</scope>
    <source>
        <strain evidence="1">MT106</strain>
    </source>
</reference>
<evidence type="ECO:0000313" key="2">
    <source>
        <dbReference type="Proteomes" id="UP000789831"/>
    </source>
</evidence>
<keyword evidence="2" id="KW-1185">Reference proteome</keyword>
<dbReference type="AlphaFoldDB" id="A0A9N9GB98"/>
<proteinExistence type="predicted"/>
<gene>
    <name evidence="1" type="ORF">AGERDE_LOCUS8768</name>
</gene>
<protein>
    <submittedName>
        <fullName evidence="1">7544_t:CDS:1</fullName>
    </submittedName>
</protein>
<dbReference type="EMBL" id="CAJVPL010001970">
    <property type="protein sequence ID" value="CAG8594292.1"/>
    <property type="molecule type" value="Genomic_DNA"/>
</dbReference>
<dbReference type="Proteomes" id="UP000789831">
    <property type="component" value="Unassembled WGS sequence"/>
</dbReference>
<organism evidence="1 2">
    <name type="scientific">Ambispora gerdemannii</name>
    <dbReference type="NCBI Taxonomy" id="144530"/>
    <lineage>
        <taxon>Eukaryota</taxon>
        <taxon>Fungi</taxon>
        <taxon>Fungi incertae sedis</taxon>
        <taxon>Mucoromycota</taxon>
        <taxon>Glomeromycotina</taxon>
        <taxon>Glomeromycetes</taxon>
        <taxon>Archaeosporales</taxon>
        <taxon>Ambisporaceae</taxon>
        <taxon>Ambispora</taxon>
    </lineage>
</organism>
<name>A0A9N9GB98_9GLOM</name>